<dbReference type="Proteomes" id="UP000748752">
    <property type="component" value="Unassembled WGS sequence"/>
</dbReference>
<evidence type="ECO:0000256" key="2">
    <source>
        <dbReference type="RuleBase" id="RU363072"/>
    </source>
</evidence>
<sequence>MVSDFELGQHAPWAVDLEDEVKDINGSSRDYLLQAWYWHRLDFEGDNSIAGTFGLIKSTNYLDLNEYANDEYTQFMNEAFVNAGNYGLPSYDAGVAVESELGSFSVNAVGMNINENDEGNNYNFWGVQIGWHPEFKLGAGNYRVNLVGTSSAFSAPPDGAAPGPNDENLALGDGGDGGEVPSKKEARLAWGLSFDQAIGEGFGVFTRLVWQSDDAAVDYEALYSGGINILGSRWRRPDDNIGLGYAYLEGGNTGVKHSNVFEVYYRASINKYLALSVDAQYQDDSLVEVDPRQRDPVGWTFGLRATAEF</sequence>
<comment type="similarity">
    <text evidence="1 2">Belongs to the OprB family.</text>
</comment>
<dbReference type="EMBL" id="NRRV01000218">
    <property type="protein sequence ID" value="MBK1634041.1"/>
    <property type="molecule type" value="Genomic_DNA"/>
</dbReference>
<keyword evidence="5" id="KW-1185">Reference proteome</keyword>
<evidence type="ECO:0008006" key="6">
    <source>
        <dbReference type="Google" id="ProtNLM"/>
    </source>
</evidence>
<dbReference type="InterPro" id="IPR007049">
    <property type="entry name" value="Carb-sel_porin_OprB"/>
</dbReference>
<name>A0ABS1CQ40_9GAMM</name>
<dbReference type="Gene3D" id="2.40.160.180">
    <property type="entry name" value="Carbohydrate-selective porin OprB"/>
    <property type="match status" value="1"/>
</dbReference>
<feature type="region of interest" description="Disordered" evidence="3">
    <location>
        <begin position="155"/>
        <end position="177"/>
    </location>
</feature>
<dbReference type="Pfam" id="PF04966">
    <property type="entry name" value="OprB"/>
    <property type="match status" value="1"/>
</dbReference>
<proteinExistence type="inferred from homology"/>
<evidence type="ECO:0000256" key="3">
    <source>
        <dbReference type="SAM" id="MobiDB-lite"/>
    </source>
</evidence>
<dbReference type="InterPro" id="IPR038673">
    <property type="entry name" value="OprB_sf"/>
</dbReference>
<evidence type="ECO:0000313" key="4">
    <source>
        <dbReference type="EMBL" id="MBK1634041.1"/>
    </source>
</evidence>
<reference evidence="4 5" key="1">
    <citation type="journal article" date="2020" name="Microorganisms">
        <title>Osmotic Adaptation and Compatible Solute Biosynthesis of Phototrophic Bacteria as Revealed from Genome Analyses.</title>
        <authorList>
            <person name="Imhoff J.F."/>
            <person name="Rahn T."/>
            <person name="Kunzel S."/>
            <person name="Keller A."/>
            <person name="Neulinger S.C."/>
        </authorList>
    </citation>
    <scope>NUCLEOTIDE SEQUENCE [LARGE SCALE GENOMIC DNA]</scope>
    <source>
        <strain evidence="4 5">DSM 6210</strain>
    </source>
</reference>
<evidence type="ECO:0000256" key="1">
    <source>
        <dbReference type="ARBA" id="ARBA00008769"/>
    </source>
</evidence>
<feature type="compositionally biased region" description="Low complexity" evidence="3">
    <location>
        <begin position="155"/>
        <end position="164"/>
    </location>
</feature>
<evidence type="ECO:0000313" key="5">
    <source>
        <dbReference type="Proteomes" id="UP000748752"/>
    </source>
</evidence>
<protein>
    <recommendedName>
        <fullName evidence="6">Porin</fullName>
    </recommendedName>
</protein>
<gene>
    <name evidence="4" type="ORF">CKO31_25640</name>
</gene>
<organism evidence="4 5">
    <name type="scientific">Thiohalocapsa halophila</name>
    <dbReference type="NCBI Taxonomy" id="69359"/>
    <lineage>
        <taxon>Bacteria</taxon>
        <taxon>Pseudomonadati</taxon>
        <taxon>Pseudomonadota</taxon>
        <taxon>Gammaproteobacteria</taxon>
        <taxon>Chromatiales</taxon>
        <taxon>Chromatiaceae</taxon>
        <taxon>Thiohalocapsa</taxon>
    </lineage>
</organism>
<comment type="caution">
    <text evidence="4">The sequence shown here is derived from an EMBL/GenBank/DDBJ whole genome shotgun (WGS) entry which is preliminary data.</text>
</comment>
<accession>A0ABS1CQ40</accession>